<dbReference type="SUPFAM" id="SSF56601">
    <property type="entry name" value="beta-lactamase/transpeptidase-like"/>
    <property type="match status" value="1"/>
</dbReference>
<evidence type="ECO:0000259" key="5">
    <source>
        <dbReference type="Pfam" id="PF00905"/>
    </source>
</evidence>
<reference evidence="7 8" key="1">
    <citation type="submission" date="2017-09" db="EMBL/GenBank/DDBJ databases">
        <title>Depth-based differentiation of microbial function through sediment-hosted aquifers and enrichment of novel symbionts in the deep terrestrial subsurface.</title>
        <authorList>
            <person name="Probst A.J."/>
            <person name="Ladd B."/>
            <person name="Jarett J.K."/>
            <person name="Geller-Mcgrath D.E."/>
            <person name="Sieber C.M."/>
            <person name="Emerson J.B."/>
            <person name="Anantharaman K."/>
            <person name="Thomas B.C."/>
            <person name="Malmstrom R."/>
            <person name="Stieglmeier M."/>
            <person name="Klingl A."/>
            <person name="Woyke T."/>
            <person name="Ryan C.M."/>
            <person name="Banfield J.F."/>
        </authorList>
    </citation>
    <scope>NUCLEOTIDE SEQUENCE [LARGE SCALE GENOMIC DNA]</scope>
    <source>
        <strain evidence="7">CG12_big_fil_rev_8_21_14_0_65_43_15</strain>
    </source>
</reference>
<dbReference type="PANTHER" id="PTHR30627:SF1">
    <property type="entry name" value="PEPTIDOGLYCAN D,D-TRANSPEPTIDASE FTSI"/>
    <property type="match status" value="1"/>
</dbReference>
<dbReference type="PANTHER" id="PTHR30627">
    <property type="entry name" value="PEPTIDOGLYCAN D,D-TRANSPEPTIDASE"/>
    <property type="match status" value="1"/>
</dbReference>
<evidence type="ECO:0000313" key="8">
    <source>
        <dbReference type="Proteomes" id="UP000231267"/>
    </source>
</evidence>
<keyword evidence="4" id="KW-0812">Transmembrane</keyword>
<evidence type="ECO:0000256" key="3">
    <source>
        <dbReference type="ARBA" id="ARBA00023136"/>
    </source>
</evidence>
<dbReference type="SUPFAM" id="SSF56519">
    <property type="entry name" value="Penicillin binding protein dimerisation domain"/>
    <property type="match status" value="1"/>
</dbReference>
<keyword evidence="2" id="KW-0645">Protease</keyword>
<evidence type="ECO:0000256" key="4">
    <source>
        <dbReference type="SAM" id="Phobius"/>
    </source>
</evidence>
<comment type="subcellular location">
    <subcellularLocation>
        <location evidence="1">Membrane</location>
    </subcellularLocation>
</comment>
<evidence type="ECO:0000313" key="7">
    <source>
        <dbReference type="EMBL" id="PIW66271.1"/>
    </source>
</evidence>
<dbReference type="EMBL" id="PFGP01000098">
    <property type="protein sequence ID" value="PIW66271.1"/>
    <property type="molecule type" value="Genomic_DNA"/>
</dbReference>
<name>A0A2J0LEK0_9BACT</name>
<dbReference type="Pfam" id="PF03717">
    <property type="entry name" value="PBP_dimer"/>
    <property type="match status" value="1"/>
</dbReference>
<sequence>MPKIISRYTRLRSIYLFYIIFFLFLIIRLTYVQVFQYNRLSEIASRQHNVVIKIDPVRGAIYDANLKPFAFSINLESIYANPRMVKDPVSAASMLSDVLGIEKHVLVGKFTQDKAFVWLKRKVSSKEAEKVRALGLRFIGFIKEPKRFYPNERMACHVVGFAGIDNIGLEGIEMTLDGYLCGKPGWYYTKQDAKQRKLPSYKNKYVPPVDGYDVVLTLDMVLQSFAEAQLDIIMNKFHSKAATIIMIEPATGRILALANRPNFAPNDFQKADALSRKNRAVTDIFEPGSVFKIVTASGALEEEKVSMSDEFFCENGEYRPIPSYTLHDYHPYGWLVFRKVIENSSNIGTGKIAQRLGPQNLYKYIKLYGFGQNTGVDLPGEVPGMINPPSKWSKTSPWNIPMGQEIAVTSIQTAAAMAAIANNGVLMKPYVIDRIQDKKGNVIKSFSPVEVRRVLSDKTAKQIQEILAGVVENGTGKSAKIQGYRAAGKTGTAQKVEGGRYSQDKYVGSFVGFAPAHEAMVACMVSVDEPHPVHFGAVVAAPGFSKVVSQAIEYLNARKVFMPKQPAGDQ</sequence>
<dbReference type="AlphaFoldDB" id="A0A2J0LEK0"/>
<dbReference type="Proteomes" id="UP000231267">
    <property type="component" value="Unassembled WGS sequence"/>
</dbReference>
<keyword evidence="4" id="KW-1133">Transmembrane helix</keyword>
<dbReference type="Pfam" id="PF00905">
    <property type="entry name" value="Transpeptidase"/>
    <property type="match status" value="1"/>
</dbReference>
<keyword evidence="2" id="KW-0378">Hydrolase</keyword>
<organism evidence="7 8">
    <name type="scientific">Candidatus Taenaricola geysiri</name>
    <dbReference type="NCBI Taxonomy" id="1974752"/>
    <lineage>
        <taxon>Bacteria</taxon>
        <taxon>Pseudomonadati</taxon>
        <taxon>Candidatus Omnitrophota</taxon>
        <taxon>Candidatus Taenaricola</taxon>
    </lineage>
</organism>
<dbReference type="Gene3D" id="3.40.710.10">
    <property type="entry name" value="DD-peptidase/beta-lactamase superfamily"/>
    <property type="match status" value="1"/>
</dbReference>
<accession>A0A2J0LEK0</accession>
<keyword evidence="3 4" id="KW-0472">Membrane</keyword>
<evidence type="ECO:0000256" key="2">
    <source>
        <dbReference type="ARBA" id="ARBA00022645"/>
    </source>
</evidence>
<feature type="domain" description="Penicillin-binding protein transpeptidase" evidence="5">
    <location>
        <begin position="243"/>
        <end position="547"/>
    </location>
</feature>
<dbReference type="GO" id="GO:0004180">
    <property type="term" value="F:carboxypeptidase activity"/>
    <property type="evidence" value="ECO:0007669"/>
    <property type="project" value="UniProtKB-KW"/>
</dbReference>
<dbReference type="Gene3D" id="1.10.150.770">
    <property type="match status" value="1"/>
</dbReference>
<gene>
    <name evidence="7" type="ORF">COW11_04290</name>
</gene>
<protein>
    <submittedName>
        <fullName evidence="7">Penicillin-binding protein</fullName>
    </submittedName>
</protein>
<dbReference type="GO" id="GO:0071555">
    <property type="term" value="P:cell wall organization"/>
    <property type="evidence" value="ECO:0007669"/>
    <property type="project" value="TreeGrafter"/>
</dbReference>
<evidence type="ECO:0000259" key="6">
    <source>
        <dbReference type="Pfam" id="PF03717"/>
    </source>
</evidence>
<comment type="caution">
    <text evidence="7">The sequence shown here is derived from an EMBL/GenBank/DDBJ whole genome shotgun (WGS) entry which is preliminary data.</text>
</comment>
<dbReference type="Gene3D" id="3.90.1310.10">
    <property type="entry name" value="Penicillin-binding protein 2a (Domain 2)"/>
    <property type="match status" value="1"/>
</dbReference>
<dbReference type="InterPro" id="IPR050515">
    <property type="entry name" value="Beta-lactam/transpept"/>
</dbReference>
<dbReference type="Gene3D" id="3.30.450.330">
    <property type="match status" value="1"/>
</dbReference>
<feature type="transmembrane region" description="Helical" evidence="4">
    <location>
        <begin position="12"/>
        <end position="31"/>
    </location>
</feature>
<dbReference type="GO" id="GO:0005886">
    <property type="term" value="C:plasma membrane"/>
    <property type="evidence" value="ECO:0007669"/>
    <property type="project" value="TreeGrafter"/>
</dbReference>
<dbReference type="InterPro" id="IPR005311">
    <property type="entry name" value="PBP_dimer"/>
</dbReference>
<evidence type="ECO:0000256" key="1">
    <source>
        <dbReference type="ARBA" id="ARBA00004370"/>
    </source>
</evidence>
<dbReference type="InterPro" id="IPR012338">
    <property type="entry name" value="Beta-lactam/transpept-like"/>
</dbReference>
<dbReference type="InterPro" id="IPR001460">
    <property type="entry name" value="PCN-bd_Tpept"/>
</dbReference>
<feature type="domain" description="Penicillin-binding protein dimerisation" evidence="6">
    <location>
        <begin position="54"/>
        <end position="198"/>
    </location>
</feature>
<dbReference type="GO" id="GO:0008658">
    <property type="term" value="F:penicillin binding"/>
    <property type="evidence" value="ECO:0007669"/>
    <property type="project" value="InterPro"/>
</dbReference>
<keyword evidence="2" id="KW-0121">Carboxypeptidase</keyword>
<proteinExistence type="predicted"/>
<dbReference type="InterPro" id="IPR036138">
    <property type="entry name" value="PBP_dimer_sf"/>
</dbReference>